<evidence type="ECO:0000313" key="1">
    <source>
        <dbReference type="EMBL" id="BAR59531.1"/>
    </source>
</evidence>
<proteinExistence type="predicted"/>
<name>A0A0E4FVW5_9BRAD</name>
<dbReference type="AlphaFoldDB" id="A0A0E4FVW5"/>
<dbReference type="EMBL" id="AP014685">
    <property type="protein sequence ID" value="BAR59531.1"/>
    <property type="molecule type" value="Genomic_DNA"/>
</dbReference>
<organism evidence="1 2">
    <name type="scientific">Bradyrhizobium diazoefficiens</name>
    <dbReference type="NCBI Taxonomy" id="1355477"/>
    <lineage>
        <taxon>Bacteria</taxon>
        <taxon>Pseudomonadati</taxon>
        <taxon>Pseudomonadota</taxon>
        <taxon>Alphaproteobacteria</taxon>
        <taxon>Hyphomicrobiales</taxon>
        <taxon>Nitrobacteraceae</taxon>
        <taxon>Bradyrhizobium</taxon>
    </lineage>
</organism>
<evidence type="ECO:0008006" key="3">
    <source>
        <dbReference type="Google" id="ProtNLM"/>
    </source>
</evidence>
<dbReference type="Proteomes" id="UP000063308">
    <property type="component" value="Chromosome"/>
</dbReference>
<gene>
    <name evidence="1" type="ORF">NK6_6378</name>
</gene>
<protein>
    <recommendedName>
        <fullName evidence="3">Transposase</fullName>
    </recommendedName>
</protein>
<evidence type="ECO:0000313" key="2">
    <source>
        <dbReference type="Proteomes" id="UP000063308"/>
    </source>
</evidence>
<sequence length="46" mass="5623">MHQRHQSAHRITGELVDLYKRRARRLHAEACRQMWLMVWSSLTSKF</sequence>
<dbReference type="RefSeq" id="WP_156149833.1">
    <property type="nucleotide sequence ID" value="NZ_AXAX01000028.1"/>
</dbReference>
<reference evidence="1 2" key="1">
    <citation type="submission" date="2014-11" db="EMBL/GenBank/DDBJ databases">
        <title>Symbiosis island explosion on the genome of extra-slow-growing strains of soybean bradyrhizobia with massive insertion sequences.</title>
        <authorList>
            <person name="Iida T."/>
            <person name="Minamisawa K."/>
        </authorList>
    </citation>
    <scope>NUCLEOTIDE SEQUENCE [LARGE SCALE GENOMIC DNA]</scope>
    <source>
        <strain evidence="1 2">NK6</strain>
    </source>
</reference>
<accession>A0A0E4FVW5</accession>